<dbReference type="STRING" id="31246.A0A183P855"/>
<proteinExistence type="inferred from homology"/>
<comment type="similarity">
    <text evidence="1">Belongs to the type-B carboxylesterase/lipase family.</text>
</comment>
<dbReference type="SUPFAM" id="SSF53474">
    <property type="entry name" value="alpha/beta-Hydrolases"/>
    <property type="match status" value="1"/>
</dbReference>
<dbReference type="AlphaFoldDB" id="A0A183P855"/>
<keyword evidence="3" id="KW-1185">Reference proteome</keyword>
<dbReference type="InterPro" id="IPR051093">
    <property type="entry name" value="Neuroligin/BSAL"/>
</dbReference>
<dbReference type="Proteomes" id="UP000269396">
    <property type="component" value="Unassembled WGS sequence"/>
</dbReference>
<gene>
    <name evidence="2" type="ORF">SMTD_LOCUS10541</name>
</gene>
<dbReference type="EMBL" id="UZAL01030666">
    <property type="protein sequence ID" value="VDP54950.1"/>
    <property type="molecule type" value="Genomic_DNA"/>
</dbReference>
<accession>A0A183P855</accession>
<evidence type="ECO:0000256" key="1">
    <source>
        <dbReference type="ARBA" id="ARBA00005964"/>
    </source>
</evidence>
<evidence type="ECO:0000313" key="2">
    <source>
        <dbReference type="EMBL" id="VDP54950.1"/>
    </source>
</evidence>
<dbReference type="Gene3D" id="3.40.50.1820">
    <property type="entry name" value="alpha/beta hydrolase"/>
    <property type="match status" value="1"/>
</dbReference>
<dbReference type="PANTHER" id="PTHR43903">
    <property type="entry name" value="NEUROLIGIN"/>
    <property type="match status" value="1"/>
</dbReference>
<dbReference type="InterPro" id="IPR029058">
    <property type="entry name" value="AB_hydrolase_fold"/>
</dbReference>
<reference evidence="2 3" key="1">
    <citation type="submission" date="2018-11" db="EMBL/GenBank/DDBJ databases">
        <authorList>
            <consortium name="Pathogen Informatics"/>
        </authorList>
    </citation>
    <scope>NUCLEOTIDE SEQUENCE [LARGE SCALE GENOMIC DNA]</scope>
    <source>
        <strain>Denwood</strain>
        <strain evidence="3">Zambia</strain>
    </source>
</reference>
<sequence>MNNGISIDDDNNNNNNNDANIITLIDGKRLTGMKLHLPLSSLNPVIAYYGVRYASLGVQDNNNNINKDQLSRMATTMNHSDNFKYNNNHDNMKMPALHRFSHSVASFFYESPNGVYSHSILSPVCPQPLMHVHLEDKNIPKQVKDRLIRLLPFLRDQDEDCLTLNIYVPQQGEHIMLIYLFI</sequence>
<dbReference type="InterPro" id="IPR019819">
    <property type="entry name" value="Carboxylesterase_B_CS"/>
</dbReference>
<evidence type="ECO:0000313" key="3">
    <source>
        <dbReference type="Proteomes" id="UP000269396"/>
    </source>
</evidence>
<organism evidence="2 3">
    <name type="scientific">Schistosoma mattheei</name>
    <dbReference type="NCBI Taxonomy" id="31246"/>
    <lineage>
        <taxon>Eukaryota</taxon>
        <taxon>Metazoa</taxon>
        <taxon>Spiralia</taxon>
        <taxon>Lophotrochozoa</taxon>
        <taxon>Platyhelminthes</taxon>
        <taxon>Trematoda</taxon>
        <taxon>Digenea</taxon>
        <taxon>Strigeidida</taxon>
        <taxon>Schistosomatoidea</taxon>
        <taxon>Schistosomatidae</taxon>
        <taxon>Schistosoma</taxon>
    </lineage>
</organism>
<dbReference type="PROSITE" id="PS00941">
    <property type="entry name" value="CARBOXYLESTERASE_B_2"/>
    <property type="match status" value="1"/>
</dbReference>
<protein>
    <submittedName>
        <fullName evidence="2">Uncharacterized protein</fullName>
    </submittedName>
</protein>
<name>A0A183P855_9TREM</name>